<dbReference type="Pfam" id="PF19609">
    <property type="entry name" value="DUF6114"/>
    <property type="match status" value="1"/>
</dbReference>
<keyword evidence="1" id="KW-1133">Transmembrane helix</keyword>
<feature type="transmembrane region" description="Helical" evidence="1">
    <location>
        <begin position="63"/>
        <end position="89"/>
    </location>
</feature>
<comment type="caution">
    <text evidence="2">The sequence shown here is derived from an EMBL/GenBank/DDBJ whole genome shotgun (WGS) entry which is preliminary data.</text>
</comment>
<keyword evidence="3" id="KW-1185">Reference proteome</keyword>
<keyword evidence="1" id="KW-0472">Membrane</keyword>
<proteinExistence type="predicted"/>
<sequence length="139" mass="15349">MTDGSRRVQAVRRWWQGFGRWRRRRPFWGGTLLVLSALVTGYFPAAYDQFFLFPTGRFSTTAVLFAVLLLLCGVTVLTFPSVSGLFGFLGMLISTLALLGALGGFLAGTVLGGVGSVLSFAWKPPDESRRFSWEDEESE</sequence>
<dbReference type="Proteomes" id="UP001597119">
    <property type="component" value="Unassembled WGS sequence"/>
</dbReference>
<dbReference type="EMBL" id="JBHUDJ010000006">
    <property type="protein sequence ID" value="MFD1587791.1"/>
    <property type="molecule type" value="Genomic_DNA"/>
</dbReference>
<name>A0ABD6CDQ8_9EURY</name>
<evidence type="ECO:0000313" key="3">
    <source>
        <dbReference type="Proteomes" id="UP001597119"/>
    </source>
</evidence>
<feature type="transmembrane region" description="Helical" evidence="1">
    <location>
        <begin position="26"/>
        <end position="43"/>
    </location>
</feature>
<evidence type="ECO:0000313" key="2">
    <source>
        <dbReference type="EMBL" id="MFD1587791.1"/>
    </source>
</evidence>
<dbReference type="AlphaFoldDB" id="A0ABD6CDQ8"/>
<protein>
    <submittedName>
        <fullName evidence="2">DUF6114 domain-containing protein</fullName>
    </submittedName>
</protein>
<dbReference type="RefSeq" id="WP_247380652.1">
    <property type="nucleotide sequence ID" value="NZ_JALLGV010000008.1"/>
</dbReference>
<accession>A0ABD6CDQ8</accession>
<organism evidence="2 3">
    <name type="scientific">Halorientalis brevis</name>
    <dbReference type="NCBI Taxonomy" id="1126241"/>
    <lineage>
        <taxon>Archaea</taxon>
        <taxon>Methanobacteriati</taxon>
        <taxon>Methanobacteriota</taxon>
        <taxon>Stenosarchaea group</taxon>
        <taxon>Halobacteria</taxon>
        <taxon>Halobacteriales</taxon>
        <taxon>Haloarculaceae</taxon>
        <taxon>Halorientalis</taxon>
    </lineage>
</organism>
<keyword evidence="1" id="KW-0812">Transmembrane</keyword>
<feature type="transmembrane region" description="Helical" evidence="1">
    <location>
        <begin position="96"/>
        <end position="122"/>
    </location>
</feature>
<evidence type="ECO:0000256" key="1">
    <source>
        <dbReference type="SAM" id="Phobius"/>
    </source>
</evidence>
<dbReference type="InterPro" id="IPR046096">
    <property type="entry name" value="DUF6114"/>
</dbReference>
<reference evidence="2 3" key="1">
    <citation type="journal article" date="2019" name="Int. J. Syst. Evol. Microbiol.">
        <title>The Global Catalogue of Microorganisms (GCM) 10K type strain sequencing project: providing services to taxonomists for standard genome sequencing and annotation.</title>
        <authorList>
            <consortium name="The Broad Institute Genomics Platform"/>
            <consortium name="The Broad Institute Genome Sequencing Center for Infectious Disease"/>
            <person name="Wu L."/>
            <person name="Ma J."/>
        </authorList>
    </citation>
    <scope>NUCLEOTIDE SEQUENCE [LARGE SCALE GENOMIC DNA]</scope>
    <source>
        <strain evidence="2 3">CGMCC 1.12125</strain>
    </source>
</reference>
<gene>
    <name evidence="2" type="ORF">ACFR9U_12420</name>
</gene>